<dbReference type="Pfam" id="PF01501">
    <property type="entry name" value="Glyco_transf_8"/>
    <property type="match status" value="1"/>
</dbReference>
<dbReference type="SUPFAM" id="SSF53448">
    <property type="entry name" value="Nucleotide-diphospho-sugar transferases"/>
    <property type="match status" value="1"/>
</dbReference>
<reference evidence="2" key="1">
    <citation type="submission" date="2022-11" db="UniProtKB">
        <authorList>
            <consortium name="WormBaseParasite"/>
        </authorList>
    </citation>
    <scope>IDENTIFICATION</scope>
</reference>
<evidence type="ECO:0000313" key="2">
    <source>
        <dbReference type="WBParaSite" id="PSAMB.scaffold8391size6270.g31329.t1"/>
    </source>
</evidence>
<dbReference type="GO" id="GO:0140560">
    <property type="term" value="F:xylosyl alpha-1,3-xylosyltransferase activity"/>
    <property type="evidence" value="ECO:0007669"/>
    <property type="project" value="TreeGrafter"/>
</dbReference>
<protein>
    <submittedName>
        <fullName evidence="2">Xyloside xylosyltransferase 1</fullName>
    </submittedName>
</protein>
<sequence length="233" mass="27098">MDKTKIQLFMHEVQPLAAGVTEVLAEVIRYFRYSANSYYGDNLFFISIVMGELIAFKDIPRFIMLDSDLRFRGDIAKLWRQFDNFSDAAVIGIAREQQPVYRHVFSAYRSKNRSTTVGDPPPNGLTGFNSGVLLLDLEKMRHSPLYKTMLDADTVEVLTARYKFQGHLGDQDFYSLIAIEHPELFYILSCDWNRQLCRYWEDKGYKDVFHLYHDCKLPVNIYHGNCNTPIPDD</sequence>
<dbReference type="InterPro" id="IPR042465">
    <property type="entry name" value="XXLT1"/>
</dbReference>
<evidence type="ECO:0000313" key="1">
    <source>
        <dbReference type="Proteomes" id="UP000887566"/>
    </source>
</evidence>
<accession>A0A914XL97</accession>
<proteinExistence type="predicted"/>
<dbReference type="WBParaSite" id="PSAMB.scaffold8391size6270.g31329.t1">
    <property type="protein sequence ID" value="PSAMB.scaffold8391size6270.g31329.t1"/>
    <property type="gene ID" value="PSAMB.scaffold8391size6270.g31329"/>
</dbReference>
<dbReference type="InterPro" id="IPR002495">
    <property type="entry name" value="Glyco_trans_8"/>
</dbReference>
<organism evidence="1 2">
    <name type="scientific">Plectus sambesii</name>
    <dbReference type="NCBI Taxonomy" id="2011161"/>
    <lineage>
        <taxon>Eukaryota</taxon>
        <taxon>Metazoa</taxon>
        <taxon>Ecdysozoa</taxon>
        <taxon>Nematoda</taxon>
        <taxon>Chromadorea</taxon>
        <taxon>Plectida</taxon>
        <taxon>Plectina</taxon>
        <taxon>Plectoidea</taxon>
        <taxon>Plectidae</taxon>
        <taxon>Plectus</taxon>
    </lineage>
</organism>
<keyword evidence="1" id="KW-1185">Reference proteome</keyword>
<dbReference type="InterPro" id="IPR029044">
    <property type="entry name" value="Nucleotide-diphossugar_trans"/>
</dbReference>
<dbReference type="GO" id="GO:0005789">
    <property type="term" value="C:endoplasmic reticulum membrane"/>
    <property type="evidence" value="ECO:0007669"/>
    <property type="project" value="TreeGrafter"/>
</dbReference>
<name>A0A914XL97_9BILA</name>
<dbReference type="GO" id="GO:0016266">
    <property type="term" value="P:protein O-linked glycosylation via N-acetyl-galactosamine"/>
    <property type="evidence" value="ECO:0007669"/>
    <property type="project" value="TreeGrafter"/>
</dbReference>
<dbReference type="Proteomes" id="UP000887566">
    <property type="component" value="Unplaced"/>
</dbReference>
<dbReference type="PANTHER" id="PTHR46612">
    <property type="entry name" value="XYLOSIDE XYLOSYLTRANSFERASE 1"/>
    <property type="match status" value="1"/>
</dbReference>
<dbReference type="PANTHER" id="PTHR46612:SF1">
    <property type="entry name" value="XYLOSIDE XYLOSYLTRANSFERASE 1"/>
    <property type="match status" value="1"/>
</dbReference>
<dbReference type="Gene3D" id="3.90.550.10">
    <property type="entry name" value="Spore Coat Polysaccharide Biosynthesis Protein SpsA, Chain A"/>
    <property type="match status" value="1"/>
</dbReference>
<dbReference type="AlphaFoldDB" id="A0A914XL97"/>